<dbReference type="BioCyc" id="SCEL448385:SCE_RS09965-MONOMER"/>
<reference evidence="2 3" key="1">
    <citation type="journal article" date="2007" name="Nat. Biotechnol.">
        <title>Complete genome sequence of the myxobacterium Sorangium cellulosum.</title>
        <authorList>
            <person name="Schneiker S."/>
            <person name="Perlova O."/>
            <person name="Kaiser O."/>
            <person name="Gerth K."/>
            <person name="Alici A."/>
            <person name="Altmeyer M.O."/>
            <person name="Bartels D."/>
            <person name="Bekel T."/>
            <person name="Beyer S."/>
            <person name="Bode E."/>
            <person name="Bode H.B."/>
            <person name="Bolten C.J."/>
            <person name="Choudhuri J.V."/>
            <person name="Doss S."/>
            <person name="Elnakady Y.A."/>
            <person name="Frank B."/>
            <person name="Gaigalat L."/>
            <person name="Goesmann A."/>
            <person name="Groeger C."/>
            <person name="Gross F."/>
            <person name="Jelsbak L."/>
            <person name="Jelsbak L."/>
            <person name="Kalinowski J."/>
            <person name="Kegler C."/>
            <person name="Knauber T."/>
            <person name="Konietzny S."/>
            <person name="Kopp M."/>
            <person name="Krause L."/>
            <person name="Krug D."/>
            <person name="Linke B."/>
            <person name="Mahmud T."/>
            <person name="Martinez-Arias R."/>
            <person name="McHardy A.C."/>
            <person name="Merai M."/>
            <person name="Meyer F."/>
            <person name="Mormann S."/>
            <person name="Munoz-Dorado J."/>
            <person name="Perez J."/>
            <person name="Pradella S."/>
            <person name="Rachid S."/>
            <person name="Raddatz G."/>
            <person name="Rosenau F."/>
            <person name="Rueckert C."/>
            <person name="Sasse F."/>
            <person name="Scharfe M."/>
            <person name="Schuster S.C."/>
            <person name="Suen G."/>
            <person name="Treuner-Lange A."/>
            <person name="Velicer G.J."/>
            <person name="Vorholter F.-J."/>
            <person name="Weissman K.J."/>
            <person name="Welch R.D."/>
            <person name="Wenzel S.C."/>
            <person name="Whitworth D.E."/>
            <person name="Wilhelm S."/>
            <person name="Wittmann C."/>
            <person name="Bloecker H."/>
            <person name="Puehler A."/>
            <person name="Mueller R."/>
        </authorList>
    </citation>
    <scope>NUCLEOTIDE SEQUENCE [LARGE SCALE GENOMIC DNA]</scope>
    <source>
        <strain evidence="3">So ce56</strain>
    </source>
</reference>
<feature type="compositionally biased region" description="Low complexity" evidence="1">
    <location>
        <begin position="1"/>
        <end position="18"/>
    </location>
</feature>
<keyword evidence="3" id="KW-1185">Reference proteome</keyword>
<evidence type="ECO:0000313" key="3">
    <source>
        <dbReference type="Proteomes" id="UP000002139"/>
    </source>
</evidence>
<dbReference type="HOGENOM" id="CLU_111145_0_0_7"/>
<dbReference type="AlphaFoldDB" id="A9FPY1"/>
<evidence type="ECO:0000256" key="1">
    <source>
        <dbReference type="SAM" id="MobiDB-lite"/>
    </source>
</evidence>
<protein>
    <submittedName>
        <fullName evidence="2">Uncharacterized protein</fullName>
    </submittedName>
</protein>
<feature type="region of interest" description="Disordered" evidence="1">
    <location>
        <begin position="1"/>
        <end position="37"/>
    </location>
</feature>
<dbReference type="EMBL" id="AM746676">
    <property type="protein sequence ID" value="CAN92102.1"/>
    <property type="molecule type" value="Genomic_DNA"/>
</dbReference>
<dbReference type="KEGG" id="scl:sce1943"/>
<accession>A9FPY1</accession>
<dbReference type="Proteomes" id="UP000002139">
    <property type="component" value="Chromosome"/>
</dbReference>
<evidence type="ECO:0000313" key="2">
    <source>
        <dbReference type="EMBL" id="CAN92102.1"/>
    </source>
</evidence>
<gene>
    <name evidence="2" type="ordered locus">sce1943</name>
</gene>
<proteinExistence type="predicted"/>
<organism evidence="2 3">
    <name type="scientific">Sorangium cellulosum (strain So ce56)</name>
    <name type="common">Polyangium cellulosum (strain So ce56)</name>
    <dbReference type="NCBI Taxonomy" id="448385"/>
    <lineage>
        <taxon>Bacteria</taxon>
        <taxon>Pseudomonadati</taxon>
        <taxon>Myxococcota</taxon>
        <taxon>Polyangia</taxon>
        <taxon>Polyangiales</taxon>
        <taxon>Polyangiaceae</taxon>
        <taxon>Sorangium</taxon>
    </lineage>
</organism>
<sequence length="216" mass="22821">MSSSRPSASAAAAEARSALGPLHGTLPRMGTANAPAPRRRSALRCAACAALLLAGCGPAPTLAEPRAPEPPPAPETVYIVLQDPPPAATTTAADGWVPEEFPGDNPFQRTRTWIGDYDCPQGTTEMTFRILEVKGDRIKAVFGFHHAESGAAGKYLMSGRYDAETRTASFSPGAWLERPPNYVTVGMKGDLAFDGSLFAGRIEHPDCGAFRLRPAG</sequence>
<name>A9FPY1_SORC5</name>